<dbReference type="EMBL" id="JBFDAA010000001">
    <property type="protein sequence ID" value="KAL1140838.1"/>
    <property type="molecule type" value="Genomic_DNA"/>
</dbReference>
<proteinExistence type="predicted"/>
<sequence>MSTKEPIQSDADRKQELIKKNAEISEQIEKRKQELDRILLEKDYQIINAMESVDLLGQNATKMMLLDQETEVFEHRVKKIEEKAKNLPDMNVLIERMDNSLMTLTTSSAGRK</sequence>
<evidence type="ECO:0000256" key="1">
    <source>
        <dbReference type="SAM" id="Coils"/>
    </source>
</evidence>
<feature type="coiled-coil region" evidence="1">
    <location>
        <begin position="14"/>
        <end position="41"/>
    </location>
</feature>
<reference evidence="2 3" key="1">
    <citation type="submission" date="2024-07" db="EMBL/GenBank/DDBJ databases">
        <title>Chromosome-level genome assembly of the water stick insect Ranatra chinensis (Heteroptera: Nepidae).</title>
        <authorList>
            <person name="Liu X."/>
        </authorList>
    </citation>
    <scope>NUCLEOTIDE SEQUENCE [LARGE SCALE GENOMIC DNA]</scope>
    <source>
        <strain evidence="2">Cailab_2021Rc</strain>
        <tissue evidence="2">Muscle</tissue>
    </source>
</reference>
<keyword evidence="1" id="KW-0175">Coiled coil</keyword>
<evidence type="ECO:0000313" key="2">
    <source>
        <dbReference type="EMBL" id="KAL1140838.1"/>
    </source>
</evidence>
<dbReference type="Proteomes" id="UP001558652">
    <property type="component" value="Unassembled WGS sequence"/>
</dbReference>
<accession>A0ABD0YY04</accession>
<protein>
    <submittedName>
        <fullName evidence="2">Uncharacterized protein</fullName>
    </submittedName>
</protein>
<evidence type="ECO:0000313" key="3">
    <source>
        <dbReference type="Proteomes" id="UP001558652"/>
    </source>
</evidence>
<comment type="caution">
    <text evidence="2">The sequence shown here is derived from an EMBL/GenBank/DDBJ whole genome shotgun (WGS) entry which is preliminary data.</text>
</comment>
<keyword evidence="3" id="KW-1185">Reference proteome</keyword>
<dbReference type="AlphaFoldDB" id="A0ABD0YY04"/>
<name>A0ABD0YY04_9HEMI</name>
<gene>
    <name evidence="2" type="ORF">AAG570_000766</name>
</gene>
<organism evidence="2 3">
    <name type="scientific">Ranatra chinensis</name>
    <dbReference type="NCBI Taxonomy" id="642074"/>
    <lineage>
        <taxon>Eukaryota</taxon>
        <taxon>Metazoa</taxon>
        <taxon>Ecdysozoa</taxon>
        <taxon>Arthropoda</taxon>
        <taxon>Hexapoda</taxon>
        <taxon>Insecta</taxon>
        <taxon>Pterygota</taxon>
        <taxon>Neoptera</taxon>
        <taxon>Paraneoptera</taxon>
        <taxon>Hemiptera</taxon>
        <taxon>Heteroptera</taxon>
        <taxon>Panheteroptera</taxon>
        <taxon>Nepomorpha</taxon>
        <taxon>Nepidae</taxon>
        <taxon>Ranatrinae</taxon>
        <taxon>Ranatra</taxon>
    </lineage>
</organism>